<comment type="caution">
    <text evidence="1">The sequence shown here is derived from an EMBL/GenBank/DDBJ whole genome shotgun (WGS) entry which is preliminary data.</text>
</comment>
<sequence>MRTDNFNTKSLVMNPTVLVICTFVVLLWATTALSLPFTGSCDSCGKECQSACGTRGFRTCCLNYLKKRSTPLSMGSEMRLELMMVLPELAQYYPSLRNLIPEVAEEKETPKLLFEKPSFDKVKITELE</sequence>
<evidence type="ECO:0008006" key="3">
    <source>
        <dbReference type="Google" id="ProtNLM"/>
    </source>
</evidence>
<dbReference type="Proteomes" id="UP001359485">
    <property type="component" value="Unassembled WGS sequence"/>
</dbReference>
<dbReference type="EMBL" id="JAWJWF010000003">
    <property type="protein sequence ID" value="KAK6635559.1"/>
    <property type="molecule type" value="Genomic_DNA"/>
</dbReference>
<name>A0ABR1B8P7_POLSC</name>
<evidence type="ECO:0000313" key="2">
    <source>
        <dbReference type="Proteomes" id="UP001359485"/>
    </source>
</evidence>
<proteinExistence type="predicted"/>
<evidence type="ECO:0000313" key="1">
    <source>
        <dbReference type="EMBL" id="KAK6635559.1"/>
    </source>
</evidence>
<accession>A0ABR1B8P7</accession>
<reference evidence="1 2" key="1">
    <citation type="submission" date="2023-09" db="EMBL/GenBank/DDBJ databases">
        <title>Genomes of two closely related lineages of the louse Polyplax serrata with different host specificities.</title>
        <authorList>
            <person name="Martinu J."/>
            <person name="Tarabai H."/>
            <person name="Stefka J."/>
            <person name="Hypsa V."/>
        </authorList>
    </citation>
    <scope>NUCLEOTIDE SEQUENCE [LARGE SCALE GENOMIC DNA]</scope>
    <source>
        <strain evidence="1">98ZLc_SE</strain>
    </source>
</reference>
<gene>
    <name evidence="1" type="ORF">RUM44_000811</name>
</gene>
<protein>
    <recommendedName>
        <fullName evidence="3">Trissin</fullName>
    </recommendedName>
</protein>
<organism evidence="1 2">
    <name type="scientific">Polyplax serrata</name>
    <name type="common">Common mouse louse</name>
    <dbReference type="NCBI Taxonomy" id="468196"/>
    <lineage>
        <taxon>Eukaryota</taxon>
        <taxon>Metazoa</taxon>
        <taxon>Ecdysozoa</taxon>
        <taxon>Arthropoda</taxon>
        <taxon>Hexapoda</taxon>
        <taxon>Insecta</taxon>
        <taxon>Pterygota</taxon>
        <taxon>Neoptera</taxon>
        <taxon>Paraneoptera</taxon>
        <taxon>Psocodea</taxon>
        <taxon>Troctomorpha</taxon>
        <taxon>Phthiraptera</taxon>
        <taxon>Anoplura</taxon>
        <taxon>Polyplacidae</taxon>
        <taxon>Polyplax</taxon>
    </lineage>
</organism>
<keyword evidence="2" id="KW-1185">Reference proteome</keyword>